<feature type="compositionally biased region" description="Low complexity" evidence="1">
    <location>
        <begin position="16"/>
        <end position="28"/>
    </location>
</feature>
<dbReference type="RefSeq" id="WP_110043507.1">
    <property type="nucleotide sequence ID" value="NZ_CP054612.1"/>
</dbReference>
<accession>A0A2V2YX59</accession>
<feature type="transmembrane region" description="Helical" evidence="2">
    <location>
        <begin position="40"/>
        <end position="64"/>
    </location>
</feature>
<dbReference type="EMBL" id="QGTQ01000004">
    <property type="protein sequence ID" value="PWW05675.1"/>
    <property type="molecule type" value="Genomic_DNA"/>
</dbReference>
<evidence type="ECO:0000256" key="2">
    <source>
        <dbReference type="SAM" id="Phobius"/>
    </source>
</evidence>
<protein>
    <submittedName>
        <fullName evidence="3">Membrane protein YqhR</fullName>
    </submittedName>
</protein>
<keyword evidence="2" id="KW-0812">Transmembrane</keyword>
<organism evidence="3 4">
    <name type="scientific">Paenibacillus cellulosilyticus</name>
    <dbReference type="NCBI Taxonomy" id="375489"/>
    <lineage>
        <taxon>Bacteria</taxon>
        <taxon>Bacillati</taxon>
        <taxon>Bacillota</taxon>
        <taxon>Bacilli</taxon>
        <taxon>Bacillales</taxon>
        <taxon>Paenibacillaceae</taxon>
        <taxon>Paenibacillus</taxon>
    </lineage>
</organism>
<dbReference type="Proteomes" id="UP000246635">
    <property type="component" value="Unassembled WGS sequence"/>
</dbReference>
<keyword evidence="4" id="KW-1185">Reference proteome</keyword>
<reference evidence="3 4" key="1">
    <citation type="submission" date="2018-05" db="EMBL/GenBank/DDBJ databases">
        <title>Genomic Encyclopedia of Type Strains, Phase III (KMG-III): the genomes of soil and plant-associated and newly described type strains.</title>
        <authorList>
            <person name="Whitman W."/>
        </authorList>
    </citation>
    <scope>NUCLEOTIDE SEQUENCE [LARGE SCALE GENOMIC DNA]</scope>
    <source>
        <strain evidence="3 4">CECT 5696</strain>
    </source>
</reference>
<evidence type="ECO:0000256" key="1">
    <source>
        <dbReference type="SAM" id="MobiDB-lite"/>
    </source>
</evidence>
<feature type="region of interest" description="Disordered" evidence="1">
    <location>
        <begin position="1"/>
        <end position="35"/>
    </location>
</feature>
<evidence type="ECO:0000313" key="3">
    <source>
        <dbReference type="EMBL" id="PWW05675.1"/>
    </source>
</evidence>
<dbReference type="InterPro" id="IPR024563">
    <property type="entry name" value="YqhR"/>
</dbReference>
<sequence>MNKHAKVWSTRDTRSNDGGNNGSNSRSHGSSDKEGHTNPLTFCLSLGFFAGLIWGTFRGVAYWLKFTKLTPGLLADPFFQLSFLKTGWGYAVGIGVFIVFSMISALLYFALFGRIRGPHMGVVYGFLWWVVIFGFVGPALGMMDKLTMIGWNTLLTELCIFLLWGIFIGYTIAFEFTDEASREPFAFKMPKPS</sequence>
<name>A0A2V2YX59_9BACL</name>
<keyword evidence="2" id="KW-1133">Transmembrane helix</keyword>
<evidence type="ECO:0000313" key="4">
    <source>
        <dbReference type="Proteomes" id="UP000246635"/>
    </source>
</evidence>
<dbReference type="AlphaFoldDB" id="A0A2V2YX59"/>
<dbReference type="OrthoDB" id="2691442at2"/>
<feature type="transmembrane region" description="Helical" evidence="2">
    <location>
        <begin position="149"/>
        <end position="173"/>
    </location>
</feature>
<comment type="caution">
    <text evidence="3">The sequence shown here is derived from an EMBL/GenBank/DDBJ whole genome shotgun (WGS) entry which is preliminary data.</text>
</comment>
<gene>
    <name evidence="3" type="ORF">DFQ01_104236</name>
</gene>
<proteinExistence type="predicted"/>
<feature type="transmembrane region" description="Helical" evidence="2">
    <location>
        <begin position="88"/>
        <end position="110"/>
    </location>
</feature>
<feature type="transmembrane region" description="Helical" evidence="2">
    <location>
        <begin position="122"/>
        <end position="143"/>
    </location>
</feature>
<dbReference type="Pfam" id="PF11085">
    <property type="entry name" value="YqhR"/>
    <property type="match status" value="1"/>
</dbReference>
<keyword evidence="2" id="KW-0472">Membrane</keyword>